<sequence>MVQGFWKELCKKQLHEKFSETCIIRLALESVQEGKFIHRDIKPENFLVGMHIPKAENKGMVGTARYKSINSHLGQNRVEEMIQKQCVMFLCIYVMDSYHDKIFLIKLDKIIFQKYWRQNRIWPQVNQKLIFQQYQNKFMIIQKDLELMNNLIIQK</sequence>
<reference evidence="1" key="1">
    <citation type="submission" date="2021-01" db="EMBL/GenBank/DDBJ databases">
        <authorList>
            <consortium name="Genoscope - CEA"/>
            <person name="William W."/>
        </authorList>
    </citation>
    <scope>NUCLEOTIDE SEQUENCE</scope>
</reference>
<evidence type="ECO:0000313" key="1">
    <source>
        <dbReference type="EMBL" id="CAD8080460.1"/>
    </source>
</evidence>
<accession>A0A8S1MJ59</accession>
<dbReference type="EMBL" id="CAJJDM010000064">
    <property type="protein sequence ID" value="CAD8080460.1"/>
    <property type="molecule type" value="Genomic_DNA"/>
</dbReference>
<keyword evidence="2" id="KW-1185">Reference proteome</keyword>
<gene>
    <name evidence="1" type="ORF">PPRIM_AZ9-3.1.T0630277</name>
</gene>
<evidence type="ECO:0000313" key="2">
    <source>
        <dbReference type="Proteomes" id="UP000688137"/>
    </source>
</evidence>
<comment type="caution">
    <text evidence="1">The sequence shown here is derived from an EMBL/GenBank/DDBJ whole genome shotgun (WGS) entry which is preliminary data.</text>
</comment>
<dbReference type="Proteomes" id="UP000688137">
    <property type="component" value="Unassembled WGS sequence"/>
</dbReference>
<evidence type="ECO:0008006" key="3">
    <source>
        <dbReference type="Google" id="ProtNLM"/>
    </source>
</evidence>
<organism evidence="1 2">
    <name type="scientific">Paramecium primaurelia</name>
    <dbReference type="NCBI Taxonomy" id="5886"/>
    <lineage>
        <taxon>Eukaryota</taxon>
        <taxon>Sar</taxon>
        <taxon>Alveolata</taxon>
        <taxon>Ciliophora</taxon>
        <taxon>Intramacronucleata</taxon>
        <taxon>Oligohymenophorea</taxon>
        <taxon>Peniculida</taxon>
        <taxon>Parameciidae</taxon>
        <taxon>Paramecium</taxon>
    </lineage>
</organism>
<name>A0A8S1MJ59_PARPR</name>
<proteinExistence type="predicted"/>
<dbReference type="AlphaFoldDB" id="A0A8S1MJ59"/>
<protein>
    <recommendedName>
        <fullName evidence="3">Protein kinase domain-containing protein</fullName>
    </recommendedName>
</protein>